<evidence type="ECO:0000259" key="2">
    <source>
        <dbReference type="PROSITE" id="PS50914"/>
    </source>
</evidence>
<evidence type="ECO:0000256" key="1">
    <source>
        <dbReference type="SAM" id="SignalP"/>
    </source>
</evidence>
<dbReference type="RefSeq" id="WP_157992708.1">
    <property type="nucleotide sequence ID" value="NZ_LR217713.1"/>
</dbReference>
<keyword evidence="1" id="KW-0732">Signal</keyword>
<dbReference type="PANTHER" id="PTHR34606:SF4">
    <property type="entry name" value="OUTER MEMBRANE LIPOPROTEIN DOLP"/>
    <property type="match status" value="1"/>
</dbReference>
<feature type="domain" description="BON" evidence="2">
    <location>
        <begin position="123"/>
        <end position="190"/>
    </location>
</feature>
<feature type="signal peptide" evidence="1">
    <location>
        <begin position="1"/>
        <end position="30"/>
    </location>
</feature>
<dbReference type="PANTHER" id="PTHR34606">
    <property type="entry name" value="BON DOMAIN-CONTAINING PROTEIN"/>
    <property type="match status" value="1"/>
</dbReference>
<dbReference type="Pfam" id="PF04972">
    <property type="entry name" value="BON"/>
    <property type="match status" value="2"/>
</dbReference>
<feature type="domain" description="BON" evidence="2">
    <location>
        <begin position="45"/>
        <end position="114"/>
    </location>
</feature>
<dbReference type="PROSITE" id="PS50914">
    <property type="entry name" value="BON"/>
    <property type="match status" value="2"/>
</dbReference>
<feature type="chain" id="PRO_5019298556" evidence="1">
    <location>
        <begin position="31"/>
        <end position="190"/>
    </location>
</feature>
<dbReference type="InterPro" id="IPR051686">
    <property type="entry name" value="Lipoprotein_DolP"/>
</dbReference>
<dbReference type="EMBL" id="LR217713">
    <property type="protein sequence ID" value="VFP82102.1"/>
    <property type="molecule type" value="Genomic_DNA"/>
</dbReference>
<reference evidence="3 4" key="1">
    <citation type="submission" date="2019-02" db="EMBL/GenBank/DDBJ databases">
        <authorList>
            <person name="Manzano-Marin A."/>
            <person name="Manzano-Marin A."/>
        </authorList>
    </citation>
    <scope>NUCLEOTIDE SEQUENCE [LARGE SCALE GENOMIC DNA]</scope>
    <source>
        <strain evidence="3 4">ErCicurvipes</strain>
    </source>
</reference>
<evidence type="ECO:0000313" key="4">
    <source>
        <dbReference type="Proteomes" id="UP000294441"/>
    </source>
</evidence>
<dbReference type="NCBIfam" id="NF008247">
    <property type="entry name" value="PRK11023.1"/>
    <property type="match status" value="1"/>
</dbReference>
<dbReference type="GeneID" id="66304724"/>
<accession>A0A451D8F0</accession>
<dbReference type="Proteomes" id="UP000294441">
    <property type="component" value="Chromosome 1"/>
</dbReference>
<proteinExistence type="predicted"/>
<organism evidence="3 4">
    <name type="scientific">Candidatus Erwinia haradaeae</name>
    <dbReference type="NCBI Taxonomy" id="1922217"/>
    <lineage>
        <taxon>Bacteria</taxon>
        <taxon>Pseudomonadati</taxon>
        <taxon>Pseudomonadota</taxon>
        <taxon>Gammaproteobacteria</taxon>
        <taxon>Enterobacterales</taxon>
        <taxon>Erwiniaceae</taxon>
        <taxon>Erwinia</taxon>
    </lineage>
</organism>
<dbReference type="AlphaFoldDB" id="A0A451D8F0"/>
<protein>
    <submittedName>
        <fullName evidence="3">Uncharacterized protein YraP</fullName>
    </submittedName>
</protein>
<evidence type="ECO:0000313" key="3">
    <source>
        <dbReference type="EMBL" id="VFP82102.1"/>
    </source>
</evidence>
<dbReference type="PROSITE" id="PS51257">
    <property type="entry name" value="PROKAR_LIPOPROTEIN"/>
    <property type="match status" value="1"/>
</dbReference>
<name>A0A451D8F0_9GAMM</name>
<dbReference type="OrthoDB" id="9783990at2"/>
<gene>
    <name evidence="3" type="primary">yraP</name>
    <name evidence="3" type="ORF">ERCICURV3402_446</name>
</gene>
<sequence precursor="true">MKVVSFLVLMCNLCMLQGCAAALVTSTAVAAQVVTDPRTTGTQVDDQILEYRVTKALRKDQKIHKMTNIAATCYQGMVLLTGQALDTQLVQHAKEIAMSVKGTTSVYNAIRTKKNVSLGTASFDAWISTKVRSQFLSNKKVKFSHVKVHTESSEVFLLGLVTKEEARILVDIAEHVHGVQNVTTIFTIVH</sequence>
<dbReference type="InterPro" id="IPR007055">
    <property type="entry name" value="BON_dom"/>
</dbReference>